<proteinExistence type="predicted"/>
<organism evidence="1 2">
    <name type="scientific">Panagrolaimus sp. JU765</name>
    <dbReference type="NCBI Taxonomy" id="591449"/>
    <lineage>
        <taxon>Eukaryota</taxon>
        <taxon>Metazoa</taxon>
        <taxon>Ecdysozoa</taxon>
        <taxon>Nematoda</taxon>
        <taxon>Chromadorea</taxon>
        <taxon>Rhabditida</taxon>
        <taxon>Tylenchina</taxon>
        <taxon>Panagrolaimomorpha</taxon>
        <taxon>Panagrolaimoidea</taxon>
        <taxon>Panagrolaimidae</taxon>
        <taxon>Panagrolaimus</taxon>
    </lineage>
</organism>
<protein>
    <submittedName>
        <fullName evidence="2">Fork-head domain-containing protein</fullName>
    </submittedName>
</protein>
<evidence type="ECO:0000313" key="2">
    <source>
        <dbReference type="WBParaSite" id="JU765_v2.g19081.t1"/>
    </source>
</evidence>
<accession>A0AC34QTI0</accession>
<dbReference type="Proteomes" id="UP000887576">
    <property type="component" value="Unplaced"/>
</dbReference>
<evidence type="ECO:0000313" key="1">
    <source>
        <dbReference type="Proteomes" id="UP000887576"/>
    </source>
</evidence>
<dbReference type="WBParaSite" id="JU765_v2.g19081.t1">
    <property type="protein sequence ID" value="JU765_v2.g19081.t1"/>
    <property type="gene ID" value="JU765_v2.g19081"/>
</dbReference>
<name>A0AC34QTI0_9BILA</name>
<reference evidence="2" key="1">
    <citation type="submission" date="2022-11" db="UniProtKB">
        <authorList>
            <consortium name="WormBaseParasite"/>
        </authorList>
    </citation>
    <scope>IDENTIFICATION</scope>
</reference>
<sequence length="235" mass="27724">MDEEKNIKVNYRDLTIRPPFSYSQIIVHAFIYYGYRKLSLSDIYAYFIQEYGYFRQQAKSWKNSVRHLLSLDKRFIKVPREKNERGKGAFWLLDQNSIEEDGTLKAACVARQFRKMPAPRAKKEMNNPDMKPHINPIVEKYLAKIRIQNEKELSPFLVPESSSIESDDYANLSPLSSSETMQEFLVSNEKTCSQSRELLVFDFDNQNCEFSLTTNSFDEYLTEDFLQNYSDDFQF</sequence>